<organism evidence="2 3">
    <name type="scientific">Pedobacter chitinilyticus</name>
    <dbReference type="NCBI Taxonomy" id="2233776"/>
    <lineage>
        <taxon>Bacteria</taxon>
        <taxon>Pseudomonadati</taxon>
        <taxon>Bacteroidota</taxon>
        <taxon>Sphingobacteriia</taxon>
        <taxon>Sphingobacteriales</taxon>
        <taxon>Sphingobacteriaceae</taxon>
        <taxon>Pedobacter</taxon>
    </lineage>
</organism>
<evidence type="ECO:0000313" key="3">
    <source>
        <dbReference type="Proteomes" id="UP000284120"/>
    </source>
</evidence>
<evidence type="ECO:0008006" key="4">
    <source>
        <dbReference type="Google" id="ProtNLM"/>
    </source>
</evidence>
<gene>
    <name evidence="2" type="ORF">DPV69_15650</name>
</gene>
<comment type="caution">
    <text evidence="2">The sequence shown here is derived from an EMBL/GenBank/DDBJ whole genome shotgun (WGS) entry which is preliminary data.</text>
</comment>
<feature type="chain" id="PRO_5019214923" description="Carboxypeptidase-like regulatory domain-containing protein" evidence="1">
    <location>
        <begin position="19"/>
        <end position="596"/>
    </location>
</feature>
<proteinExistence type="predicted"/>
<dbReference type="RefSeq" id="WP_113648341.1">
    <property type="nucleotide sequence ID" value="NZ_QMHN01000005.1"/>
</dbReference>
<name>A0A443YP93_9SPHI</name>
<keyword evidence="1" id="KW-0732">Signal</keyword>
<protein>
    <recommendedName>
        <fullName evidence="4">Carboxypeptidase-like regulatory domain-containing protein</fullName>
    </recommendedName>
</protein>
<evidence type="ECO:0000256" key="1">
    <source>
        <dbReference type="SAM" id="SignalP"/>
    </source>
</evidence>
<dbReference type="EMBL" id="SAYW01000005">
    <property type="protein sequence ID" value="RWU05577.1"/>
    <property type="molecule type" value="Genomic_DNA"/>
</dbReference>
<dbReference type="OrthoDB" id="5505971at2"/>
<dbReference type="SUPFAM" id="SSF49464">
    <property type="entry name" value="Carboxypeptidase regulatory domain-like"/>
    <property type="match status" value="1"/>
</dbReference>
<dbReference type="AlphaFoldDB" id="A0A443YP93"/>
<sequence>MKKSLFILLLLISTICIAQTSVVNYNQSNLAKRVTMDIKAEKIGLVLQKIGKAGGFYFTYNGALFARDSIVNINVRNKPVREILDELFNGTVDYKENEEYIILRYAVNHFSIEAESIVTAENLYSITGRVVDIQTGKRVKNASVYEKRLLQSALTDEEGFFSLKFKGEHSGIVLTASKETYRDTSIIFLSSIDIKPEGYDDPDKEKGTFMSNMLDNFKIGRWLTSSKQRIQNMNIPNFLTNMPLQASLTPGLSSRGSMSGSVVNKFSLNLVGGYTAGVDGLEMAGVFNLNKADVRYVQVAGVLNMVGGSTEGVQMAGVFNVVGKDANGAQLSAVYNHVKGNVNGIQMSTINYVNGFTEGLQLSAVSNTVNGNLRGFQMTGILNAVRKESNGMQISAVGNVALKDMRGVQFSGLFNYAKHNKGLQLGLINLADTSTGVSLGLINIVKHGYHKLSVSSNDLINANVSFKSGNANLYTIFMLGKNFVDNENIETFGLGLGHDFFAGRRFSLSTELTAQQLHLGRWDYANILNKFHLNFQLRLFKGFSVYGGPVFNYYVTEAPNDYVVASGYKSQIAPSNSKKINGNKAWLGWSAGFTLF</sequence>
<evidence type="ECO:0000313" key="2">
    <source>
        <dbReference type="EMBL" id="RWU05577.1"/>
    </source>
</evidence>
<keyword evidence="3" id="KW-1185">Reference proteome</keyword>
<dbReference type="Proteomes" id="UP000284120">
    <property type="component" value="Unassembled WGS sequence"/>
</dbReference>
<accession>A0A443YP93</accession>
<dbReference type="InterPro" id="IPR008969">
    <property type="entry name" value="CarboxyPept-like_regulatory"/>
</dbReference>
<reference evidence="2 3" key="1">
    <citation type="submission" date="2018-06" db="EMBL/GenBank/DDBJ databases">
        <title>Pedobacter endophyticus sp. nov., an endophytic bacterium isolated from a leaf of Triticum aestivum.</title>
        <authorList>
            <person name="Zhang L."/>
        </authorList>
    </citation>
    <scope>NUCLEOTIDE SEQUENCE [LARGE SCALE GENOMIC DNA]</scope>
    <source>
        <strain evidence="2 3">CM134L-2</strain>
    </source>
</reference>
<feature type="signal peptide" evidence="1">
    <location>
        <begin position="1"/>
        <end position="18"/>
    </location>
</feature>